<organism evidence="1 2">
    <name type="scientific">Clostridium rhizosphaerae</name>
    <dbReference type="NCBI Taxonomy" id="2803861"/>
    <lineage>
        <taxon>Bacteria</taxon>
        <taxon>Bacillati</taxon>
        <taxon>Bacillota</taxon>
        <taxon>Clostridia</taxon>
        <taxon>Eubacteriales</taxon>
        <taxon>Clostridiaceae</taxon>
        <taxon>Clostridium</taxon>
    </lineage>
</organism>
<dbReference type="GO" id="GO:0032259">
    <property type="term" value="P:methylation"/>
    <property type="evidence" value="ECO:0007669"/>
    <property type="project" value="UniProtKB-KW"/>
</dbReference>
<name>A0ABS1T7V8_9CLOT</name>
<dbReference type="Pfam" id="PF06962">
    <property type="entry name" value="rRNA_methylase"/>
    <property type="match status" value="1"/>
</dbReference>
<dbReference type="InterPro" id="IPR029063">
    <property type="entry name" value="SAM-dependent_MTases_sf"/>
</dbReference>
<comment type="caution">
    <text evidence="1">The sequence shown here is derived from an EMBL/GenBank/DDBJ whole genome shotgun (WGS) entry which is preliminary data.</text>
</comment>
<evidence type="ECO:0000313" key="2">
    <source>
        <dbReference type="Proteomes" id="UP000632377"/>
    </source>
</evidence>
<dbReference type="SUPFAM" id="SSF53335">
    <property type="entry name" value="S-adenosyl-L-methionine-dependent methyltransferases"/>
    <property type="match status" value="1"/>
</dbReference>
<keyword evidence="2" id="KW-1185">Reference proteome</keyword>
<gene>
    <name evidence="1" type="ORF">JK636_03670</name>
</gene>
<keyword evidence="1" id="KW-0489">Methyltransferase</keyword>
<sequence>MYKYVYDISQLAQSIISKYLSNFQYAVDATLGNGYDTDFLSEKFNKVYSFDIQNEAVDNYKKRNKENVVLINDSHEYFKTYVSEKVDCIMYNLGFLPRGNKELTTTAYTTIKSLEEGLDILAPGGIISIAVYIGHEEGMKEKEAVLSFVSKLPKKEFGVMVHYFANRDNAPLLIIIEKNIK</sequence>
<dbReference type="PANTHER" id="PTHR35276">
    <property type="entry name" value="S-ADENOSYL-L-METHIONINE-DEPENDENT METHYLTRANSFERASES SUPERFAMILY PROTEIN"/>
    <property type="match status" value="1"/>
</dbReference>
<dbReference type="RefSeq" id="WP_202747495.1">
    <property type="nucleotide sequence ID" value="NZ_JAESWC010000002.1"/>
</dbReference>
<keyword evidence="1" id="KW-0808">Transferase</keyword>
<dbReference type="GO" id="GO:0008168">
    <property type="term" value="F:methyltransferase activity"/>
    <property type="evidence" value="ECO:0007669"/>
    <property type="project" value="UniProtKB-KW"/>
</dbReference>
<accession>A0ABS1T7V8</accession>
<evidence type="ECO:0000313" key="1">
    <source>
        <dbReference type="EMBL" id="MBL4934852.1"/>
    </source>
</evidence>
<protein>
    <submittedName>
        <fullName evidence="1">Class I SAM-dependent methyltransferase</fullName>
    </submittedName>
</protein>
<dbReference type="Proteomes" id="UP000632377">
    <property type="component" value="Unassembled WGS sequence"/>
</dbReference>
<dbReference type="PANTHER" id="PTHR35276:SF1">
    <property type="entry name" value="TRNA (MNM(5)S(2)U34)-METHYLTRANSFERASE, CHLOROPLASTIC"/>
    <property type="match status" value="1"/>
</dbReference>
<proteinExistence type="predicted"/>
<dbReference type="EMBL" id="JAESWC010000002">
    <property type="protein sequence ID" value="MBL4934852.1"/>
    <property type="molecule type" value="Genomic_DNA"/>
</dbReference>
<reference evidence="1 2" key="1">
    <citation type="submission" date="2021-01" db="EMBL/GenBank/DDBJ databases">
        <title>Genome public.</title>
        <authorList>
            <person name="Liu C."/>
            <person name="Sun Q."/>
        </authorList>
    </citation>
    <scope>NUCLEOTIDE SEQUENCE [LARGE SCALE GENOMIC DNA]</scope>
    <source>
        <strain evidence="1 2">YIM B02515</strain>
    </source>
</reference>
<dbReference type="Gene3D" id="3.40.50.150">
    <property type="entry name" value="Vaccinia Virus protein VP39"/>
    <property type="match status" value="1"/>
</dbReference>
<dbReference type="InterPro" id="IPR010719">
    <property type="entry name" value="MnmM_MeTrfase"/>
</dbReference>